<keyword evidence="7" id="KW-0653">Protein transport</keyword>
<evidence type="ECO:0000256" key="2">
    <source>
        <dbReference type="ARBA" id="ARBA00005811"/>
    </source>
</evidence>
<sequence>MAEMNNDAPKGRHDSKNTRSSKKSTRVDMTPMVDLGFLLITFFMLTTTLSQPKTMQLLMPRSDGNPMSLPAKKALTVILGPEGRIAWYEGMGDDPAAPPQVSYTSFSNRNGIRDVIIRKKEAVYQATHKHDLMVLIKADKQARYENVVDIMDEMLINQVDRYAIVDISRQEEAYFK</sequence>
<evidence type="ECO:0000256" key="1">
    <source>
        <dbReference type="ARBA" id="ARBA00004162"/>
    </source>
</evidence>
<dbReference type="PANTHER" id="PTHR30558:SF3">
    <property type="entry name" value="BIOPOLYMER TRANSPORT PROTEIN EXBD-RELATED"/>
    <property type="match status" value="1"/>
</dbReference>
<keyword evidence="5" id="KW-1133">Transmembrane helix</keyword>
<feature type="region of interest" description="Disordered" evidence="8">
    <location>
        <begin position="1"/>
        <end position="26"/>
    </location>
</feature>
<dbReference type="GO" id="GO:0005886">
    <property type="term" value="C:plasma membrane"/>
    <property type="evidence" value="ECO:0007669"/>
    <property type="project" value="UniProtKB-SubCell"/>
</dbReference>
<comment type="subcellular location">
    <subcellularLocation>
        <location evidence="1">Cell membrane</location>
        <topology evidence="1">Single-pass membrane protein</topology>
    </subcellularLocation>
    <subcellularLocation>
        <location evidence="7">Cell membrane</location>
        <topology evidence="7">Single-pass type II membrane protein</topology>
    </subcellularLocation>
</comment>
<proteinExistence type="inferred from homology"/>
<dbReference type="AlphaFoldDB" id="A0A1T4RSY8"/>
<dbReference type="RefSeq" id="WP_078670348.1">
    <property type="nucleotide sequence ID" value="NZ_FUWZ01000002.1"/>
</dbReference>
<dbReference type="Pfam" id="PF02472">
    <property type="entry name" value="ExbD"/>
    <property type="match status" value="1"/>
</dbReference>
<dbReference type="GO" id="GO:0022857">
    <property type="term" value="F:transmembrane transporter activity"/>
    <property type="evidence" value="ECO:0007669"/>
    <property type="project" value="InterPro"/>
</dbReference>
<evidence type="ECO:0000256" key="4">
    <source>
        <dbReference type="ARBA" id="ARBA00022692"/>
    </source>
</evidence>
<dbReference type="EMBL" id="FUWZ01000002">
    <property type="protein sequence ID" value="SKA19063.1"/>
    <property type="molecule type" value="Genomic_DNA"/>
</dbReference>
<evidence type="ECO:0000313" key="9">
    <source>
        <dbReference type="EMBL" id="SKA19063.1"/>
    </source>
</evidence>
<evidence type="ECO:0000256" key="8">
    <source>
        <dbReference type="SAM" id="MobiDB-lite"/>
    </source>
</evidence>
<comment type="similarity">
    <text evidence="2 7">Belongs to the ExbD/TolR family.</text>
</comment>
<name>A0A1T4RSY8_9BACT</name>
<evidence type="ECO:0000313" key="10">
    <source>
        <dbReference type="Proteomes" id="UP000190367"/>
    </source>
</evidence>
<protein>
    <submittedName>
        <fullName evidence="9">Biopolymer transport protein ExbD</fullName>
    </submittedName>
</protein>
<reference evidence="10" key="1">
    <citation type="submission" date="2017-02" db="EMBL/GenBank/DDBJ databases">
        <authorList>
            <person name="Varghese N."/>
            <person name="Submissions S."/>
        </authorList>
    </citation>
    <scope>NUCLEOTIDE SEQUENCE [LARGE SCALE GENOMIC DNA]</scope>
    <source>
        <strain evidence="10">DSM 22224</strain>
    </source>
</reference>
<dbReference type="InterPro" id="IPR003400">
    <property type="entry name" value="ExbD"/>
</dbReference>
<accession>A0A1T4RSY8</accession>
<evidence type="ECO:0000256" key="7">
    <source>
        <dbReference type="RuleBase" id="RU003879"/>
    </source>
</evidence>
<dbReference type="Proteomes" id="UP000190367">
    <property type="component" value="Unassembled WGS sequence"/>
</dbReference>
<evidence type="ECO:0000256" key="6">
    <source>
        <dbReference type="ARBA" id="ARBA00023136"/>
    </source>
</evidence>
<evidence type="ECO:0000256" key="3">
    <source>
        <dbReference type="ARBA" id="ARBA00022475"/>
    </source>
</evidence>
<keyword evidence="6" id="KW-0472">Membrane</keyword>
<evidence type="ECO:0000256" key="5">
    <source>
        <dbReference type="ARBA" id="ARBA00022989"/>
    </source>
</evidence>
<dbReference type="STRING" id="634771.SAMN04488128_1021464"/>
<dbReference type="OrthoDB" id="952702at2"/>
<organism evidence="9 10">
    <name type="scientific">Chitinophaga eiseniae</name>
    <dbReference type="NCBI Taxonomy" id="634771"/>
    <lineage>
        <taxon>Bacteria</taxon>
        <taxon>Pseudomonadati</taxon>
        <taxon>Bacteroidota</taxon>
        <taxon>Chitinophagia</taxon>
        <taxon>Chitinophagales</taxon>
        <taxon>Chitinophagaceae</taxon>
        <taxon>Chitinophaga</taxon>
    </lineage>
</organism>
<keyword evidence="10" id="KW-1185">Reference proteome</keyword>
<gene>
    <name evidence="9" type="ORF">SAMN04488128_1021464</name>
</gene>
<keyword evidence="3" id="KW-1003">Cell membrane</keyword>
<keyword evidence="4 7" id="KW-0812">Transmembrane</keyword>
<dbReference type="PANTHER" id="PTHR30558">
    <property type="entry name" value="EXBD MEMBRANE COMPONENT OF PMF-DRIVEN MACROMOLECULE IMPORT SYSTEM"/>
    <property type="match status" value="1"/>
</dbReference>
<dbReference type="GO" id="GO:0015031">
    <property type="term" value="P:protein transport"/>
    <property type="evidence" value="ECO:0007669"/>
    <property type="project" value="UniProtKB-KW"/>
</dbReference>
<keyword evidence="7" id="KW-0813">Transport</keyword>